<evidence type="ECO:0000313" key="5">
    <source>
        <dbReference type="Proteomes" id="UP000265200"/>
    </source>
</evidence>
<reference evidence="4 5" key="2">
    <citation type="submission" date="2017-04" db="EMBL/GenBank/DDBJ databases">
        <title>CpG methylation of centromeres and impact of large insertions on vertebrate speciation.</title>
        <authorList>
            <person name="Ichikawa K."/>
            <person name="Yoshimura J."/>
            <person name="Morishita S."/>
        </authorList>
    </citation>
    <scope>NUCLEOTIDE SEQUENCE</scope>
    <source>
        <strain evidence="4 5">HSOK</strain>
    </source>
</reference>
<dbReference type="InterPro" id="IPR001304">
    <property type="entry name" value="C-type_lectin-like"/>
</dbReference>
<reference evidence="4" key="3">
    <citation type="submission" date="2025-08" db="UniProtKB">
        <authorList>
            <consortium name="Ensembl"/>
        </authorList>
    </citation>
    <scope>IDENTIFICATION</scope>
    <source>
        <strain evidence="4">HSOK</strain>
    </source>
</reference>
<dbReference type="SUPFAM" id="SSF56436">
    <property type="entry name" value="C-type lectin-like"/>
    <property type="match status" value="1"/>
</dbReference>
<dbReference type="PANTHER" id="PTHR45784:SF8">
    <property type="entry name" value="C-TYPE MANNOSE RECEPTOR 2-RELATED"/>
    <property type="match status" value="1"/>
</dbReference>
<evidence type="ECO:0000313" key="4">
    <source>
        <dbReference type="Ensembl" id="ENSORLP00015006170.1"/>
    </source>
</evidence>
<dbReference type="Proteomes" id="UP000265200">
    <property type="component" value="Chromosome 5"/>
</dbReference>
<keyword evidence="2" id="KW-0732">Signal</keyword>
<proteinExistence type="predicted"/>
<evidence type="ECO:0000256" key="2">
    <source>
        <dbReference type="SAM" id="SignalP"/>
    </source>
</evidence>
<dbReference type="InterPro" id="IPR016186">
    <property type="entry name" value="C-type_lectin-like/link_sf"/>
</dbReference>
<dbReference type="Ensembl" id="ENSORLT00015004681.1">
    <property type="protein sequence ID" value="ENSORLP00015006170.1"/>
    <property type="gene ID" value="ENSORLG00015006998.1"/>
</dbReference>
<reference key="1">
    <citation type="journal article" date="2007" name="Nature">
        <title>The medaka draft genome and insights into vertebrate genome evolution.</title>
        <authorList>
            <person name="Kasahara M."/>
            <person name="Naruse K."/>
            <person name="Sasaki S."/>
            <person name="Nakatani Y."/>
            <person name="Qu W."/>
            <person name="Ahsan B."/>
            <person name="Yamada T."/>
            <person name="Nagayasu Y."/>
            <person name="Doi K."/>
            <person name="Kasai Y."/>
            <person name="Jindo T."/>
            <person name="Kobayashi D."/>
            <person name="Shimada A."/>
            <person name="Toyoda A."/>
            <person name="Kuroki Y."/>
            <person name="Fujiyama A."/>
            <person name="Sasaki T."/>
            <person name="Shimizu A."/>
            <person name="Asakawa S."/>
            <person name="Shimizu N."/>
            <person name="Hashimoto S."/>
            <person name="Yang J."/>
            <person name="Lee Y."/>
            <person name="Matsushima K."/>
            <person name="Sugano S."/>
            <person name="Sakaizumi M."/>
            <person name="Narita T."/>
            <person name="Ohishi K."/>
            <person name="Haga S."/>
            <person name="Ohta F."/>
            <person name="Nomoto H."/>
            <person name="Nogata K."/>
            <person name="Morishita T."/>
            <person name="Endo T."/>
            <person name="Shin-I T."/>
            <person name="Takeda H."/>
            <person name="Morishita S."/>
            <person name="Kohara Y."/>
        </authorList>
    </citation>
    <scope>NUCLEOTIDE SEQUENCE [LARGE SCALE GENOMIC DNA]</scope>
    <source>
        <strain>Hd-rR</strain>
    </source>
</reference>
<dbReference type="AlphaFoldDB" id="A0A3P9HEI1"/>
<dbReference type="CDD" id="cd00037">
    <property type="entry name" value="CLECT"/>
    <property type="match status" value="1"/>
</dbReference>
<dbReference type="PANTHER" id="PTHR45784">
    <property type="entry name" value="C-TYPE LECTIN DOMAIN FAMILY 20 MEMBER A-RELATED"/>
    <property type="match status" value="1"/>
</dbReference>
<feature type="signal peptide" evidence="2">
    <location>
        <begin position="1"/>
        <end position="17"/>
    </location>
</feature>
<dbReference type="InterPro" id="IPR018378">
    <property type="entry name" value="C-type_lectin_CS"/>
</dbReference>
<dbReference type="PROSITE" id="PS50041">
    <property type="entry name" value="C_TYPE_LECTIN_2"/>
    <property type="match status" value="1"/>
</dbReference>
<dbReference type="Gene3D" id="3.10.100.10">
    <property type="entry name" value="Mannose-Binding Protein A, subunit A"/>
    <property type="match status" value="1"/>
</dbReference>
<evidence type="ECO:0000259" key="3">
    <source>
        <dbReference type="PROSITE" id="PS50041"/>
    </source>
</evidence>
<sequence>NAFLILIFFLCVSQIATRTCVSSFYSLNEIQELTGNEPKTIWTGYKVEVNGSNQSSAAESGLLSLLSQQEVQENSSGCMVLDEGQLLLKKCELKYPFFCFMSHLDLVRENKTWEDALAHCRSLNKDLISLPSESALHEVLLASGKLQASFVWTGARYLADNWLWMDGTSSTYNSWSQGEEPSCPAQSDHCGALSLEEEVLESWDCDDRLNFICRNV</sequence>
<feature type="chain" id="PRO_5018111397" description="C-type lectin domain-containing protein" evidence="2">
    <location>
        <begin position="18"/>
        <end position="216"/>
    </location>
</feature>
<dbReference type="SMART" id="SM00034">
    <property type="entry name" value="CLECT"/>
    <property type="match status" value="1"/>
</dbReference>
<name>A0A3P9HEI1_ORYLA</name>
<feature type="domain" description="C-type lectin" evidence="3">
    <location>
        <begin position="95"/>
        <end position="214"/>
    </location>
</feature>
<evidence type="ECO:0000256" key="1">
    <source>
        <dbReference type="ARBA" id="ARBA00023157"/>
    </source>
</evidence>
<accession>A0A3P9HEI1</accession>
<dbReference type="Pfam" id="PF00059">
    <property type="entry name" value="Lectin_C"/>
    <property type="match status" value="1"/>
</dbReference>
<dbReference type="InterPro" id="IPR016187">
    <property type="entry name" value="CTDL_fold"/>
</dbReference>
<protein>
    <recommendedName>
        <fullName evidence="3">C-type lectin domain-containing protein</fullName>
    </recommendedName>
</protein>
<organism evidence="4 5">
    <name type="scientific">Oryzias latipes</name>
    <name type="common">Japanese rice fish</name>
    <name type="synonym">Japanese killifish</name>
    <dbReference type="NCBI Taxonomy" id="8090"/>
    <lineage>
        <taxon>Eukaryota</taxon>
        <taxon>Metazoa</taxon>
        <taxon>Chordata</taxon>
        <taxon>Craniata</taxon>
        <taxon>Vertebrata</taxon>
        <taxon>Euteleostomi</taxon>
        <taxon>Actinopterygii</taxon>
        <taxon>Neopterygii</taxon>
        <taxon>Teleostei</taxon>
        <taxon>Neoteleostei</taxon>
        <taxon>Acanthomorphata</taxon>
        <taxon>Ovalentaria</taxon>
        <taxon>Atherinomorphae</taxon>
        <taxon>Beloniformes</taxon>
        <taxon>Adrianichthyidae</taxon>
        <taxon>Oryziinae</taxon>
        <taxon>Oryzias</taxon>
    </lineage>
</organism>
<reference evidence="4" key="4">
    <citation type="submission" date="2025-09" db="UniProtKB">
        <authorList>
            <consortium name="Ensembl"/>
        </authorList>
    </citation>
    <scope>IDENTIFICATION</scope>
    <source>
        <strain evidence="4">HSOK</strain>
    </source>
</reference>
<keyword evidence="1" id="KW-1015">Disulfide bond</keyword>
<dbReference type="PROSITE" id="PS00615">
    <property type="entry name" value="C_TYPE_LECTIN_1"/>
    <property type="match status" value="1"/>
</dbReference>